<dbReference type="InterPro" id="IPR053191">
    <property type="entry name" value="DcsG_Biosynth_Enzyme"/>
</dbReference>
<reference evidence="1 2" key="1">
    <citation type="submission" date="2019-12" db="EMBL/GenBank/DDBJ databases">
        <title>Whole-genome sequencing of Allorhizobium vitis.</title>
        <authorList>
            <person name="Gan H.M."/>
            <person name="Szegedi E."/>
            <person name="Burr T."/>
            <person name="Savka M.A."/>
        </authorList>
    </citation>
    <scope>NUCLEOTIDE SEQUENCE [LARGE SCALE GENOMIC DNA]</scope>
    <source>
        <strain evidence="1 2">CG415</strain>
    </source>
</reference>
<dbReference type="AlphaFoldDB" id="A0A7K1RNG8"/>
<dbReference type="PANTHER" id="PTHR39217:SF1">
    <property type="entry name" value="GLUTATHIONE SYNTHETASE"/>
    <property type="match status" value="1"/>
</dbReference>
<accession>A0A7K1RNG8</accession>
<proteinExistence type="predicted"/>
<name>A0A7K1RNG8_AGRVI</name>
<organism evidence="1 2">
    <name type="scientific">Agrobacterium vitis</name>
    <name type="common">Rhizobium vitis</name>
    <dbReference type="NCBI Taxonomy" id="373"/>
    <lineage>
        <taxon>Bacteria</taxon>
        <taxon>Pseudomonadati</taxon>
        <taxon>Pseudomonadota</taxon>
        <taxon>Alphaproteobacteria</taxon>
        <taxon>Hyphomicrobiales</taxon>
        <taxon>Rhizobiaceae</taxon>
        <taxon>Rhizobium/Agrobacterium group</taxon>
        <taxon>Agrobacterium</taxon>
    </lineage>
</organism>
<dbReference type="Gene3D" id="3.30.470.20">
    <property type="entry name" value="ATP-grasp fold, B domain"/>
    <property type="match status" value="1"/>
</dbReference>
<evidence type="ECO:0000313" key="2">
    <source>
        <dbReference type="Proteomes" id="UP000440716"/>
    </source>
</evidence>
<dbReference type="EMBL" id="WPHU01000026">
    <property type="protein sequence ID" value="MVA59574.1"/>
    <property type="molecule type" value="Genomic_DNA"/>
</dbReference>
<evidence type="ECO:0008006" key="3">
    <source>
        <dbReference type="Google" id="ProtNLM"/>
    </source>
</evidence>
<protein>
    <recommendedName>
        <fullName evidence="3">ATP-grasp domain-containing protein</fullName>
    </recommendedName>
</protein>
<dbReference type="Proteomes" id="UP000440716">
    <property type="component" value="Unassembled WGS sequence"/>
</dbReference>
<gene>
    <name evidence="1" type="ORF">GOZ88_26165</name>
</gene>
<evidence type="ECO:0000313" key="1">
    <source>
        <dbReference type="EMBL" id="MVA59574.1"/>
    </source>
</evidence>
<sequence>MGAAIVPTIYCDCFSKEALENSLRYFEVDTVVIKPTVSATAYKTSLWRKGGEIDAPPEGGCLFQPYLSSISSYGELSLIFFDGQFSHALRKLPAKNDFRVQPEFGGSLFPYKPQESAFAAAKKIQDVISGVPLYARIDLIKDNNGEWLLIEAELIEPDLFLQFDERDGELLAKAILKRIMNS</sequence>
<dbReference type="SUPFAM" id="SSF56059">
    <property type="entry name" value="Glutathione synthetase ATP-binding domain-like"/>
    <property type="match status" value="1"/>
</dbReference>
<dbReference type="PANTHER" id="PTHR39217">
    <property type="match status" value="1"/>
</dbReference>
<comment type="caution">
    <text evidence="1">The sequence shown here is derived from an EMBL/GenBank/DDBJ whole genome shotgun (WGS) entry which is preliminary data.</text>
</comment>